<evidence type="ECO:0000256" key="12">
    <source>
        <dbReference type="ARBA" id="ARBA00023012"/>
    </source>
</evidence>
<dbReference type="InterPro" id="IPR000700">
    <property type="entry name" value="PAS-assoc_C"/>
</dbReference>
<gene>
    <name evidence="20" type="ORF">ASR47_101433</name>
</gene>
<keyword evidence="10" id="KW-0418">Kinase</keyword>
<keyword evidence="21" id="KW-1185">Reference proteome</keyword>
<evidence type="ECO:0000256" key="2">
    <source>
        <dbReference type="ARBA" id="ARBA00001966"/>
    </source>
</evidence>
<accession>A0A1A7C725</accession>
<dbReference type="Gene3D" id="1.20.5.1930">
    <property type="match status" value="1"/>
</dbReference>
<dbReference type="CDD" id="cd16917">
    <property type="entry name" value="HATPase_UhpB-NarQ-NarX-like"/>
    <property type="match status" value="1"/>
</dbReference>
<dbReference type="SUPFAM" id="SSF55874">
    <property type="entry name" value="ATPase domain of HSP90 chaperone/DNA topoisomerase II/histidine kinase"/>
    <property type="match status" value="1"/>
</dbReference>
<dbReference type="GO" id="GO:0000155">
    <property type="term" value="F:phosphorelay sensor kinase activity"/>
    <property type="evidence" value="ECO:0007669"/>
    <property type="project" value="InterPro"/>
</dbReference>
<dbReference type="PRINTS" id="PR00344">
    <property type="entry name" value="BCTRLSENSOR"/>
</dbReference>
<evidence type="ECO:0000256" key="5">
    <source>
        <dbReference type="ARBA" id="ARBA00017322"/>
    </source>
</evidence>
<feature type="domain" description="PAC" evidence="19">
    <location>
        <begin position="107"/>
        <end position="162"/>
    </location>
</feature>
<dbReference type="RefSeq" id="WP_082988802.1">
    <property type="nucleotide sequence ID" value="NZ_LOCQ01000049.1"/>
</dbReference>
<evidence type="ECO:0000256" key="11">
    <source>
        <dbReference type="ARBA" id="ARBA00023004"/>
    </source>
</evidence>
<keyword evidence="16" id="KW-1133">Transmembrane helix</keyword>
<dbReference type="Pfam" id="PF13426">
    <property type="entry name" value="PAS_9"/>
    <property type="match status" value="1"/>
</dbReference>
<reference evidence="20 21" key="1">
    <citation type="submission" date="2016-04" db="EMBL/GenBank/DDBJ databases">
        <title>Draft genome sequence of Janthinobacterium psychrotolerans sp. nov., isolated from freshwater sediments in Denmark.</title>
        <authorList>
            <person name="Gong X."/>
            <person name="Skrivergaard S."/>
            <person name="Korsgaard B.S."/>
            <person name="Schreiber L."/>
            <person name="Marshall I.P."/>
            <person name="Finster K."/>
            <person name="Schramm A."/>
        </authorList>
    </citation>
    <scope>NUCLEOTIDE SEQUENCE [LARGE SCALE GENOMIC DNA]</scope>
    <source>
        <strain evidence="20 21">S3-2</strain>
    </source>
</reference>
<comment type="cofactor">
    <cofactor evidence="2">
        <name>[4Fe-4S] cluster</name>
        <dbReference type="ChEBI" id="CHEBI:49883"/>
    </cofactor>
</comment>
<dbReference type="GO" id="GO:0051539">
    <property type="term" value="F:4 iron, 4 sulfur cluster binding"/>
    <property type="evidence" value="ECO:0007669"/>
    <property type="project" value="UniProtKB-KW"/>
</dbReference>
<dbReference type="Gene3D" id="3.30.565.10">
    <property type="entry name" value="Histidine kinase-like ATPase, C-terminal domain"/>
    <property type="match status" value="1"/>
</dbReference>
<dbReference type="PROSITE" id="PS50113">
    <property type="entry name" value="PAC"/>
    <property type="match status" value="1"/>
</dbReference>
<dbReference type="EC" id="2.7.13.3" evidence="4"/>
<feature type="domain" description="Histidine kinase" evidence="17">
    <location>
        <begin position="354"/>
        <end position="547"/>
    </location>
</feature>
<evidence type="ECO:0000256" key="8">
    <source>
        <dbReference type="ARBA" id="ARBA00022679"/>
    </source>
</evidence>
<keyword evidence="8" id="KW-0808">Transferase</keyword>
<dbReference type="InterPro" id="IPR036890">
    <property type="entry name" value="HATPase_C_sf"/>
</dbReference>
<dbReference type="SUPFAM" id="SSF55785">
    <property type="entry name" value="PYP-like sensor domain (PAS domain)"/>
    <property type="match status" value="2"/>
</dbReference>
<dbReference type="InterPro" id="IPR004358">
    <property type="entry name" value="Sig_transdc_His_kin-like_C"/>
</dbReference>
<feature type="domain" description="PAS" evidence="18">
    <location>
        <begin position="202"/>
        <end position="272"/>
    </location>
</feature>
<dbReference type="EMBL" id="LOCQ01000049">
    <property type="protein sequence ID" value="OBV40118.1"/>
    <property type="molecule type" value="Genomic_DNA"/>
</dbReference>
<feature type="domain" description="PAS" evidence="18">
    <location>
        <begin position="37"/>
        <end position="91"/>
    </location>
</feature>
<evidence type="ECO:0000256" key="6">
    <source>
        <dbReference type="ARBA" id="ARBA00022485"/>
    </source>
</evidence>
<proteinExistence type="predicted"/>
<evidence type="ECO:0000256" key="9">
    <source>
        <dbReference type="ARBA" id="ARBA00022723"/>
    </source>
</evidence>
<dbReference type="Pfam" id="PF07730">
    <property type="entry name" value="HisKA_3"/>
    <property type="match status" value="1"/>
</dbReference>
<keyword evidence="6" id="KW-0004">4Fe-4S</keyword>
<dbReference type="Pfam" id="PF08448">
    <property type="entry name" value="PAS_4"/>
    <property type="match status" value="1"/>
</dbReference>
<dbReference type="InterPro" id="IPR005467">
    <property type="entry name" value="His_kinase_dom"/>
</dbReference>
<dbReference type="InterPro" id="IPR011712">
    <property type="entry name" value="Sig_transdc_His_kin_sub3_dim/P"/>
</dbReference>
<dbReference type="GO" id="GO:0005737">
    <property type="term" value="C:cytoplasm"/>
    <property type="evidence" value="ECO:0007669"/>
    <property type="project" value="UniProtKB-SubCell"/>
</dbReference>
<dbReference type="OrthoDB" id="9792869at2"/>
<dbReference type="STRING" id="1747903.ASR47_101433"/>
<sequence>MAYPSFYLPHAASIALFAMAGVLLLAGLSIFLLRRQLRATIARYLDFGESIQDGVWRTDAGGRILAANRRMGEMLGLPVEQLVGRQVGDFFDAATLLRLCPLQRTDLPGPARLLEYRRADGSTAWAMVGGKRLLDARGRLCGALTVATDVTAHHLAQQALAAAHADLEQRIALRTAQLQDVNAQLASEVAVRWQAEQALVHSETQLQEIIAMLPLALLLKTAESKVVLMNQACERQWGMALHELTARTEEHYYTPEQLRGFREADRQAFAQRRVIVRENMLWNAQLQQYRQVQTHKKPLFDKHGQPQMIIGMDIDITDSQRKEEALRLSLLQLRELSDHQESIKEAERRRIALDIHDDLGQSLMALKIDASLLHARASEKHVRLQGHTRRALATIDASIAAVRAIINDLYPSTLELGLVPAVEWLVRQMNTLDGGRYHLRLDDPDTAEGLDRRQTAALFRVIEESLSNSLRHARASTVEVTLGQGASQVLVRISDDGIGMQPGDDGKRATFGLKSMRERMHALGGTIGITSGPGRGTSLEIRLPLSLPEQR</sequence>
<keyword evidence="16" id="KW-0812">Transmembrane</keyword>
<dbReference type="PATRIC" id="fig|1747903.4.peg.3743"/>
<organism evidence="20 21">
    <name type="scientific">Janthinobacterium psychrotolerans</name>
    <dbReference type="NCBI Taxonomy" id="1747903"/>
    <lineage>
        <taxon>Bacteria</taxon>
        <taxon>Pseudomonadati</taxon>
        <taxon>Pseudomonadota</taxon>
        <taxon>Betaproteobacteria</taxon>
        <taxon>Burkholderiales</taxon>
        <taxon>Oxalobacteraceae</taxon>
        <taxon>Janthinobacterium</taxon>
    </lineage>
</organism>
<dbReference type="GO" id="GO:0046872">
    <property type="term" value="F:metal ion binding"/>
    <property type="evidence" value="ECO:0007669"/>
    <property type="project" value="UniProtKB-KW"/>
</dbReference>
<evidence type="ECO:0000259" key="17">
    <source>
        <dbReference type="PROSITE" id="PS50109"/>
    </source>
</evidence>
<dbReference type="InterPro" id="IPR013656">
    <property type="entry name" value="PAS_4"/>
</dbReference>
<evidence type="ECO:0000256" key="4">
    <source>
        <dbReference type="ARBA" id="ARBA00012438"/>
    </source>
</evidence>
<dbReference type="Proteomes" id="UP000092713">
    <property type="component" value="Unassembled WGS sequence"/>
</dbReference>
<evidence type="ECO:0000256" key="15">
    <source>
        <dbReference type="ARBA" id="ARBA00030800"/>
    </source>
</evidence>
<evidence type="ECO:0000256" key="3">
    <source>
        <dbReference type="ARBA" id="ARBA00004496"/>
    </source>
</evidence>
<dbReference type="InterPro" id="IPR000014">
    <property type="entry name" value="PAS"/>
</dbReference>
<dbReference type="GO" id="GO:0046983">
    <property type="term" value="F:protein dimerization activity"/>
    <property type="evidence" value="ECO:0007669"/>
    <property type="project" value="InterPro"/>
</dbReference>
<evidence type="ECO:0000259" key="18">
    <source>
        <dbReference type="PROSITE" id="PS50112"/>
    </source>
</evidence>
<dbReference type="GO" id="GO:0016020">
    <property type="term" value="C:membrane"/>
    <property type="evidence" value="ECO:0007669"/>
    <property type="project" value="InterPro"/>
</dbReference>
<evidence type="ECO:0000256" key="16">
    <source>
        <dbReference type="SAM" id="Phobius"/>
    </source>
</evidence>
<keyword evidence="7" id="KW-0963">Cytoplasm</keyword>
<evidence type="ECO:0000256" key="13">
    <source>
        <dbReference type="ARBA" id="ARBA00023014"/>
    </source>
</evidence>
<name>A0A1A7C725_9BURK</name>
<feature type="transmembrane region" description="Helical" evidence="16">
    <location>
        <begin position="12"/>
        <end position="33"/>
    </location>
</feature>
<dbReference type="InterPro" id="IPR050482">
    <property type="entry name" value="Sensor_HK_TwoCompSys"/>
</dbReference>
<comment type="subcellular location">
    <subcellularLocation>
        <location evidence="3">Cytoplasm</location>
    </subcellularLocation>
</comment>
<dbReference type="Gene3D" id="3.30.450.20">
    <property type="entry name" value="PAS domain"/>
    <property type="match status" value="2"/>
</dbReference>
<dbReference type="NCBIfam" id="TIGR00229">
    <property type="entry name" value="sensory_box"/>
    <property type="match status" value="2"/>
</dbReference>
<keyword evidence="12" id="KW-0902">Two-component regulatory system</keyword>
<dbReference type="InterPro" id="IPR003594">
    <property type="entry name" value="HATPase_dom"/>
</dbReference>
<evidence type="ECO:0000313" key="21">
    <source>
        <dbReference type="Proteomes" id="UP000092713"/>
    </source>
</evidence>
<evidence type="ECO:0000313" key="20">
    <source>
        <dbReference type="EMBL" id="OBV40118.1"/>
    </source>
</evidence>
<evidence type="ECO:0000256" key="14">
    <source>
        <dbReference type="ARBA" id="ARBA00024827"/>
    </source>
</evidence>
<dbReference type="CDD" id="cd00130">
    <property type="entry name" value="PAS"/>
    <property type="match status" value="1"/>
</dbReference>
<evidence type="ECO:0000256" key="1">
    <source>
        <dbReference type="ARBA" id="ARBA00000085"/>
    </source>
</evidence>
<dbReference type="SMART" id="SM00091">
    <property type="entry name" value="PAS"/>
    <property type="match status" value="2"/>
</dbReference>
<dbReference type="Pfam" id="PF02518">
    <property type="entry name" value="HATPase_c"/>
    <property type="match status" value="1"/>
</dbReference>
<dbReference type="SMART" id="SM00387">
    <property type="entry name" value="HATPase_c"/>
    <property type="match status" value="1"/>
</dbReference>
<evidence type="ECO:0000256" key="10">
    <source>
        <dbReference type="ARBA" id="ARBA00022777"/>
    </source>
</evidence>
<comment type="function">
    <text evidence="14">Member of the two-component regulatory system NreB/NreC involved in the control of dissimilatory nitrate/nitrite reduction in response to oxygen. NreB functions as a direct oxygen sensor histidine kinase which is autophosphorylated, in the absence of oxygen, probably at the conserved histidine residue, and transfers its phosphate group probably to a conserved aspartate residue of NreC. NreB/NreC activates the expression of the nitrate (narGHJI) and nitrite (nir) reductase operons, as well as the putative nitrate transporter gene narT.</text>
</comment>
<dbReference type="InterPro" id="IPR035965">
    <property type="entry name" value="PAS-like_dom_sf"/>
</dbReference>
<comment type="catalytic activity">
    <reaction evidence="1">
        <text>ATP + protein L-histidine = ADP + protein N-phospho-L-histidine.</text>
        <dbReference type="EC" id="2.7.13.3"/>
    </reaction>
</comment>
<keyword evidence="13" id="KW-0411">Iron-sulfur</keyword>
<evidence type="ECO:0000259" key="19">
    <source>
        <dbReference type="PROSITE" id="PS50113"/>
    </source>
</evidence>
<protein>
    <recommendedName>
        <fullName evidence="5">Oxygen sensor histidine kinase NreB</fullName>
        <ecNumber evidence="4">2.7.13.3</ecNumber>
    </recommendedName>
    <alternativeName>
        <fullName evidence="15">Nitrogen regulation protein B</fullName>
    </alternativeName>
</protein>
<dbReference type="PANTHER" id="PTHR24421:SF59">
    <property type="entry name" value="OXYGEN SENSOR HISTIDINE KINASE NREB"/>
    <property type="match status" value="1"/>
</dbReference>
<dbReference type="PROSITE" id="PS50109">
    <property type="entry name" value="HIS_KIN"/>
    <property type="match status" value="1"/>
</dbReference>
<keyword evidence="11" id="KW-0408">Iron</keyword>
<evidence type="ECO:0000256" key="7">
    <source>
        <dbReference type="ARBA" id="ARBA00022490"/>
    </source>
</evidence>
<keyword evidence="16" id="KW-0472">Membrane</keyword>
<dbReference type="PANTHER" id="PTHR24421">
    <property type="entry name" value="NITRATE/NITRITE SENSOR PROTEIN NARX-RELATED"/>
    <property type="match status" value="1"/>
</dbReference>
<comment type="caution">
    <text evidence="20">The sequence shown here is derived from an EMBL/GenBank/DDBJ whole genome shotgun (WGS) entry which is preliminary data.</text>
</comment>
<dbReference type="AlphaFoldDB" id="A0A1A7C725"/>
<keyword evidence="9" id="KW-0479">Metal-binding</keyword>
<dbReference type="PROSITE" id="PS50112">
    <property type="entry name" value="PAS"/>
    <property type="match status" value="2"/>
</dbReference>